<evidence type="ECO:0000313" key="3">
    <source>
        <dbReference type="Proteomes" id="UP000886998"/>
    </source>
</evidence>
<name>A0A8X7CAI6_9ARAC</name>
<protein>
    <recommendedName>
        <fullName evidence="1">Mutator-like transposase domain-containing protein</fullName>
    </recommendedName>
</protein>
<evidence type="ECO:0000259" key="1">
    <source>
        <dbReference type="Pfam" id="PF20700"/>
    </source>
</evidence>
<dbReference type="Proteomes" id="UP000886998">
    <property type="component" value="Unassembled WGS sequence"/>
</dbReference>
<keyword evidence="3" id="KW-1185">Reference proteome</keyword>
<evidence type="ECO:0000313" key="2">
    <source>
        <dbReference type="EMBL" id="GFY59718.1"/>
    </source>
</evidence>
<dbReference type="OrthoDB" id="7555093at2759"/>
<dbReference type="InterPro" id="IPR049012">
    <property type="entry name" value="Mutator_transp_dom"/>
</dbReference>
<organism evidence="2 3">
    <name type="scientific">Trichonephila inaurata madagascariensis</name>
    <dbReference type="NCBI Taxonomy" id="2747483"/>
    <lineage>
        <taxon>Eukaryota</taxon>
        <taxon>Metazoa</taxon>
        <taxon>Ecdysozoa</taxon>
        <taxon>Arthropoda</taxon>
        <taxon>Chelicerata</taxon>
        <taxon>Arachnida</taxon>
        <taxon>Araneae</taxon>
        <taxon>Araneomorphae</taxon>
        <taxon>Entelegynae</taxon>
        <taxon>Araneoidea</taxon>
        <taxon>Nephilidae</taxon>
        <taxon>Trichonephila</taxon>
        <taxon>Trichonephila inaurata</taxon>
    </lineage>
</organism>
<dbReference type="EMBL" id="BMAV01012756">
    <property type="protein sequence ID" value="GFY59718.1"/>
    <property type="molecule type" value="Genomic_DNA"/>
</dbReference>
<dbReference type="Pfam" id="PF20700">
    <property type="entry name" value="Mutator"/>
    <property type="match status" value="1"/>
</dbReference>
<comment type="caution">
    <text evidence="2">The sequence shown here is derived from an EMBL/GenBank/DDBJ whole genome shotgun (WGS) entry which is preliminary data.</text>
</comment>
<reference evidence="2" key="1">
    <citation type="submission" date="2020-08" db="EMBL/GenBank/DDBJ databases">
        <title>Multicomponent nature underlies the extraordinary mechanical properties of spider dragline silk.</title>
        <authorList>
            <person name="Kono N."/>
            <person name="Nakamura H."/>
            <person name="Mori M."/>
            <person name="Yoshida Y."/>
            <person name="Ohtoshi R."/>
            <person name="Malay A.D."/>
            <person name="Moran D.A.P."/>
            <person name="Tomita M."/>
            <person name="Numata K."/>
            <person name="Arakawa K."/>
        </authorList>
    </citation>
    <scope>NUCLEOTIDE SEQUENCE</scope>
</reference>
<sequence>MNKAEKEEISTYETNEICVIGDGTRKTWGHTSCIGICSIIGNITGKVIDVKVSSSYCKGCDQWKSLKYGIVFKEWKKGHEPHCVKNHSGSSNKMEVEGMKRIFR</sequence>
<feature type="domain" description="Mutator-like transposase" evidence="1">
    <location>
        <begin position="11"/>
        <end position="103"/>
    </location>
</feature>
<accession>A0A8X7CAI6</accession>
<dbReference type="AlphaFoldDB" id="A0A8X7CAI6"/>
<gene>
    <name evidence="2" type="primary">AVEN_106653_1</name>
    <name evidence="2" type="ORF">TNIN_15301</name>
</gene>
<proteinExistence type="predicted"/>